<proteinExistence type="predicted"/>
<dbReference type="Proteomes" id="UP000182544">
    <property type="component" value="Unassembled WGS sequence"/>
</dbReference>
<dbReference type="OrthoDB" id="6717394at2"/>
<name>A0A1K2IKY1_9FLAO</name>
<feature type="domain" description="Glycosyltransferase 2-like" evidence="2">
    <location>
        <begin position="4"/>
        <end position="120"/>
    </location>
</feature>
<dbReference type="PANTHER" id="PTHR43685">
    <property type="entry name" value="GLYCOSYLTRANSFERASE"/>
    <property type="match status" value="1"/>
</dbReference>
<dbReference type="Pfam" id="PF02709">
    <property type="entry name" value="Glyco_transf_7C"/>
    <property type="match status" value="1"/>
</dbReference>
<dbReference type="SUPFAM" id="SSF53448">
    <property type="entry name" value="Nucleotide-diphospho-sugar transferases"/>
    <property type="match status" value="1"/>
</dbReference>
<dbReference type="AlphaFoldDB" id="A0A1K2IKY1"/>
<dbReference type="EMBL" id="FPKV01000002">
    <property type="protein sequence ID" value="SFZ92946.1"/>
    <property type="molecule type" value="Genomic_DNA"/>
</dbReference>
<dbReference type="InterPro" id="IPR027791">
    <property type="entry name" value="Galactosyl_T_C"/>
</dbReference>
<keyword evidence="1 4" id="KW-0808">Transferase</keyword>
<evidence type="ECO:0000256" key="1">
    <source>
        <dbReference type="ARBA" id="ARBA00022679"/>
    </source>
</evidence>
<gene>
    <name evidence="4" type="ORF">SAMN05428642_1021091</name>
</gene>
<organism evidence="4 5">
    <name type="scientific">Flaviramulus basaltis</name>
    <dbReference type="NCBI Taxonomy" id="369401"/>
    <lineage>
        <taxon>Bacteria</taxon>
        <taxon>Pseudomonadati</taxon>
        <taxon>Bacteroidota</taxon>
        <taxon>Flavobacteriia</taxon>
        <taxon>Flavobacteriales</taxon>
        <taxon>Flavobacteriaceae</taxon>
        <taxon>Flaviramulus</taxon>
    </lineage>
</organism>
<evidence type="ECO:0000259" key="2">
    <source>
        <dbReference type="Pfam" id="PF00535"/>
    </source>
</evidence>
<dbReference type="RefSeq" id="WP_072402422.1">
    <property type="nucleotide sequence ID" value="NZ_FPKV01000002.1"/>
</dbReference>
<evidence type="ECO:0000313" key="4">
    <source>
        <dbReference type="EMBL" id="SFZ92946.1"/>
    </source>
</evidence>
<evidence type="ECO:0000313" key="5">
    <source>
        <dbReference type="Proteomes" id="UP000182544"/>
    </source>
</evidence>
<dbReference type="InterPro" id="IPR029044">
    <property type="entry name" value="Nucleotide-diphossugar_trans"/>
</dbReference>
<dbReference type="Gene3D" id="3.90.550.10">
    <property type="entry name" value="Spore Coat Polysaccharide Biosynthesis Protein SpsA, Chain A"/>
    <property type="match status" value="1"/>
</dbReference>
<evidence type="ECO:0000259" key="3">
    <source>
        <dbReference type="Pfam" id="PF02709"/>
    </source>
</evidence>
<reference evidence="4 5" key="1">
    <citation type="submission" date="2016-10" db="EMBL/GenBank/DDBJ databases">
        <authorList>
            <person name="de Groot N.N."/>
        </authorList>
    </citation>
    <scope>NUCLEOTIDE SEQUENCE [LARGE SCALE GENOMIC DNA]</scope>
    <source>
        <strain evidence="4 5">DSM 18180</strain>
    </source>
</reference>
<protein>
    <submittedName>
        <fullName evidence="4">Glycosyl transferase family 2</fullName>
    </submittedName>
</protein>
<dbReference type="PANTHER" id="PTHR43685:SF2">
    <property type="entry name" value="GLYCOSYLTRANSFERASE 2-LIKE DOMAIN-CONTAINING PROTEIN"/>
    <property type="match status" value="1"/>
</dbReference>
<sequence length="355" mass="41701">MITIVLTYRNRDLNIVETCLKSLKTQTNSRFEVVLVDYGSQDKFKDQLYAVVQSYKFVKLLRCDTEQQLWCKSKAINMVLKKTVTPKFFVGDVDMIYHPDFIETLHNLKQNNKVVYFQVGFLNEAESKISKVFDAYKINFESNEEATGMTLFNSEVLRAINGYDEFYHGWGGEDTDVHVRLKNAGYKVSFYRESILMLHQWHPKHYREVNDLTPFHSSLEQINHQYLEFSKHTNKVKANESFNWGIYNELDYTTLKTVDLNFQLTNKEGEIKAFISNVLLSETDKVVKVVITHNADYTSIKQKTKKILGKKTVLFLDMQTINNMLLECVVNNLRTKVYQFQYNFNMQTIHFTIKL</sequence>
<dbReference type="Pfam" id="PF00535">
    <property type="entry name" value="Glycos_transf_2"/>
    <property type="match status" value="1"/>
</dbReference>
<feature type="domain" description="Galactosyltransferase C-terminal" evidence="3">
    <location>
        <begin position="129"/>
        <end position="193"/>
    </location>
</feature>
<accession>A0A1K2IKY1</accession>
<keyword evidence="5" id="KW-1185">Reference proteome</keyword>
<dbReference type="GO" id="GO:0016740">
    <property type="term" value="F:transferase activity"/>
    <property type="evidence" value="ECO:0007669"/>
    <property type="project" value="UniProtKB-KW"/>
</dbReference>
<dbReference type="STRING" id="369401.SAMN05428642_1021091"/>
<dbReference type="InterPro" id="IPR050834">
    <property type="entry name" value="Glycosyltransf_2"/>
</dbReference>
<dbReference type="InterPro" id="IPR001173">
    <property type="entry name" value="Glyco_trans_2-like"/>
</dbReference>